<gene>
    <name evidence="1" type="ORF">LCGC14_2622030</name>
</gene>
<reference evidence="1" key="1">
    <citation type="journal article" date="2015" name="Nature">
        <title>Complex archaea that bridge the gap between prokaryotes and eukaryotes.</title>
        <authorList>
            <person name="Spang A."/>
            <person name="Saw J.H."/>
            <person name="Jorgensen S.L."/>
            <person name="Zaremba-Niedzwiedzka K."/>
            <person name="Martijn J."/>
            <person name="Lind A.E."/>
            <person name="van Eijk R."/>
            <person name="Schleper C."/>
            <person name="Guy L."/>
            <person name="Ettema T.J."/>
        </authorList>
    </citation>
    <scope>NUCLEOTIDE SEQUENCE</scope>
</reference>
<dbReference type="EMBL" id="LAZR01044768">
    <property type="protein sequence ID" value="KKL03849.1"/>
    <property type="molecule type" value="Genomic_DNA"/>
</dbReference>
<evidence type="ECO:0000313" key="1">
    <source>
        <dbReference type="EMBL" id="KKL03849.1"/>
    </source>
</evidence>
<accession>A0A0F9A2Q6</accession>
<proteinExistence type="predicted"/>
<dbReference type="Gene3D" id="2.160.20.80">
    <property type="entry name" value="E3 ubiquitin-protein ligase SopA"/>
    <property type="match status" value="1"/>
</dbReference>
<name>A0A0F9A2Q6_9ZZZZ</name>
<dbReference type="SUPFAM" id="SSF141571">
    <property type="entry name" value="Pentapeptide repeat-like"/>
    <property type="match status" value="1"/>
</dbReference>
<dbReference type="AlphaFoldDB" id="A0A0F9A2Q6"/>
<evidence type="ECO:0008006" key="2">
    <source>
        <dbReference type="Google" id="ProtNLM"/>
    </source>
</evidence>
<sequence length="177" mass="20595">DCLFEGANFRKAGSIRPELLRCTFRDCKLKGMDFNAASFEDCKFEGEIRDVWFRGGYPYSYGDRQFGRAKKNRMTNVSFAKAELIDLTISDDCDLSTVILPDGNRYRKYDRWLERLLAVQAALYLWSEGEAQEIEFYLRLHLPHAQNQDWMIVDCDEVRSDCPTAADRLLELLNNVI</sequence>
<feature type="non-terminal residue" evidence="1">
    <location>
        <position position="1"/>
    </location>
</feature>
<comment type="caution">
    <text evidence="1">The sequence shown here is derived from an EMBL/GenBank/DDBJ whole genome shotgun (WGS) entry which is preliminary data.</text>
</comment>
<organism evidence="1">
    <name type="scientific">marine sediment metagenome</name>
    <dbReference type="NCBI Taxonomy" id="412755"/>
    <lineage>
        <taxon>unclassified sequences</taxon>
        <taxon>metagenomes</taxon>
        <taxon>ecological metagenomes</taxon>
    </lineage>
</organism>
<protein>
    <recommendedName>
        <fullName evidence="2">Pentapeptide repeat-containing protein</fullName>
    </recommendedName>
</protein>